<dbReference type="Proteomes" id="UP001620520">
    <property type="component" value="Unassembled WGS sequence"/>
</dbReference>
<gene>
    <name evidence="3" type="ORF">ABIA52_000051</name>
</gene>
<sequence length="402" mass="40476">MQNGKWTVREFPPITITIREDLTGELLIGTAKTSVSGPDEMDVRRQLVTLVIEHSRTNGYGVVVTASDGETLERFEVYPSGGIKELGSEPVISLAPLEPVGHSEFQDDVPRAEPATAEEWVSAAGTEHGLVGDPGRAEGATPEPVPVRRGKTRTGLVLAAAGIAVAVCAIAGVAAITQASAPSSASSDAGRLWSVPDEVSVVAAAGDLVAGTDKGALVLFEGTTGKPVPVEGTVTVDDPSKVRAVSGGGLSVIAVSETSGVAVAGGTARAYEGKGALLDRGPVPVLVGGTAEARTFWVFRDGVPAQVQPPAAGNSIFGGLADGGSVWAASGGKVTYVPSKGGPRTVALAPPVPGATVSSWLSVDETTAVVLWKAGSSRVLAEHSTTAEGEGAVAAKVALAEG</sequence>
<comment type="caution">
    <text evidence="3">The sequence shown here is derived from an EMBL/GenBank/DDBJ whole genome shotgun (WGS) entry which is preliminary data.</text>
</comment>
<dbReference type="RefSeq" id="WP_404593151.1">
    <property type="nucleotide sequence ID" value="NZ_JBIYEW010000001.1"/>
</dbReference>
<proteinExistence type="predicted"/>
<name>A0ABW8MZJ0_9MICC</name>
<protein>
    <submittedName>
        <fullName evidence="3">Uncharacterized protein</fullName>
    </submittedName>
</protein>
<evidence type="ECO:0000256" key="1">
    <source>
        <dbReference type="SAM" id="MobiDB-lite"/>
    </source>
</evidence>
<keyword evidence="2" id="KW-0472">Membrane</keyword>
<evidence type="ECO:0000313" key="4">
    <source>
        <dbReference type="Proteomes" id="UP001620520"/>
    </source>
</evidence>
<feature type="region of interest" description="Disordered" evidence="1">
    <location>
        <begin position="127"/>
        <end position="148"/>
    </location>
</feature>
<accession>A0ABW8MZJ0</accession>
<keyword evidence="2" id="KW-0812">Transmembrane</keyword>
<feature type="non-terminal residue" evidence="3">
    <location>
        <position position="402"/>
    </location>
</feature>
<keyword evidence="4" id="KW-1185">Reference proteome</keyword>
<reference evidence="3 4" key="1">
    <citation type="submission" date="2024-10" db="EMBL/GenBank/DDBJ databases">
        <title>Novel secondary metabolite-producing bacteria for plant disease control.</title>
        <authorList>
            <person name="Chevrette M."/>
        </authorList>
    </citation>
    <scope>NUCLEOTIDE SEQUENCE [LARGE SCALE GENOMIC DNA]</scope>
    <source>
        <strain evidence="3 4">J30 TE3557</strain>
    </source>
</reference>
<evidence type="ECO:0000256" key="2">
    <source>
        <dbReference type="SAM" id="Phobius"/>
    </source>
</evidence>
<dbReference type="EMBL" id="JBIYEW010000001">
    <property type="protein sequence ID" value="MFK4637162.1"/>
    <property type="molecule type" value="Genomic_DNA"/>
</dbReference>
<feature type="transmembrane region" description="Helical" evidence="2">
    <location>
        <begin position="156"/>
        <end position="176"/>
    </location>
</feature>
<organism evidence="3 4">
    <name type="scientific">Paenarthrobacter histidinolovorans</name>
    <dbReference type="NCBI Taxonomy" id="43664"/>
    <lineage>
        <taxon>Bacteria</taxon>
        <taxon>Bacillati</taxon>
        <taxon>Actinomycetota</taxon>
        <taxon>Actinomycetes</taxon>
        <taxon>Micrococcales</taxon>
        <taxon>Micrococcaceae</taxon>
        <taxon>Paenarthrobacter</taxon>
    </lineage>
</organism>
<evidence type="ECO:0000313" key="3">
    <source>
        <dbReference type="EMBL" id="MFK4637162.1"/>
    </source>
</evidence>
<keyword evidence="2" id="KW-1133">Transmembrane helix</keyword>